<dbReference type="AlphaFoldDB" id="A0A3B0YUQ4"/>
<evidence type="ECO:0000313" key="1">
    <source>
        <dbReference type="EMBL" id="VAW83151.1"/>
    </source>
</evidence>
<gene>
    <name evidence="1" type="ORF">MNBD_GAMMA13-1337</name>
</gene>
<dbReference type="EMBL" id="UOFK01000351">
    <property type="protein sequence ID" value="VAW83151.1"/>
    <property type="molecule type" value="Genomic_DNA"/>
</dbReference>
<sequence length="33" mass="3527">MSSARGDLNGNVAQLEYVIHILEGDPPSTAQKD</sequence>
<proteinExistence type="predicted"/>
<protein>
    <submittedName>
        <fullName evidence="1">Uncharacterized protein</fullName>
    </submittedName>
</protein>
<accession>A0A3B0YUQ4</accession>
<reference evidence="1" key="1">
    <citation type="submission" date="2018-06" db="EMBL/GenBank/DDBJ databases">
        <authorList>
            <person name="Zhirakovskaya E."/>
        </authorList>
    </citation>
    <scope>NUCLEOTIDE SEQUENCE</scope>
</reference>
<name>A0A3B0YUQ4_9ZZZZ</name>
<organism evidence="1">
    <name type="scientific">hydrothermal vent metagenome</name>
    <dbReference type="NCBI Taxonomy" id="652676"/>
    <lineage>
        <taxon>unclassified sequences</taxon>
        <taxon>metagenomes</taxon>
        <taxon>ecological metagenomes</taxon>
    </lineage>
</organism>